<evidence type="ECO:0000256" key="3">
    <source>
        <dbReference type="ARBA" id="ARBA00023211"/>
    </source>
</evidence>
<comment type="caution">
    <text evidence="7">The sequence shown here is derived from an EMBL/GenBank/DDBJ whole genome shotgun (WGS) entry which is preliminary data.</text>
</comment>
<dbReference type="PANTHER" id="PTHR42909:SF1">
    <property type="entry name" value="CARBOHYDRATE KINASE PFKB DOMAIN-CONTAINING PROTEIN"/>
    <property type="match status" value="1"/>
</dbReference>
<name>A0A553IHT2_ACHLA</name>
<keyword evidence="3 6" id="KW-0464">Manganese</keyword>
<feature type="binding site" evidence="6">
    <location>
        <position position="106"/>
    </location>
    <ligand>
        <name>substrate</name>
    </ligand>
</feature>
<dbReference type="InterPro" id="IPR022830">
    <property type="entry name" value="Indigdn_synthA-like"/>
</dbReference>
<organism evidence="7 8">
    <name type="scientific">Acholeplasma laidlawii</name>
    <dbReference type="NCBI Taxonomy" id="2148"/>
    <lineage>
        <taxon>Bacteria</taxon>
        <taxon>Bacillati</taxon>
        <taxon>Mycoplasmatota</taxon>
        <taxon>Mollicutes</taxon>
        <taxon>Acholeplasmatales</taxon>
        <taxon>Acholeplasmataceae</taxon>
        <taxon>Acholeplasma</taxon>
    </lineage>
</organism>
<dbReference type="Pfam" id="PF04227">
    <property type="entry name" value="Indigoidine_A"/>
    <property type="match status" value="1"/>
</dbReference>
<feature type="binding site" evidence="6">
    <location>
        <position position="86"/>
    </location>
    <ligand>
        <name>substrate</name>
    </ligand>
</feature>
<dbReference type="GO" id="GO:0046872">
    <property type="term" value="F:metal ion binding"/>
    <property type="evidence" value="ECO:0007669"/>
    <property type="project" value="UniProtKB-KW"/>
</dbReference>
<gene>
    <name evidence="6" type="primary">psuG</name>
    <name evidence="7" type="ORF">FNV44_01590</name>
</gene>
<sequence length="303" mass="32522">MNQFIDIHPKVLDALRSGKPVVALESTIIAHGMPYPKNVETALNVEKIVEQNGAIPATIAIIDGRIKVGLNPNELTSLGKLSNVLKVSKRDIPYCVIKKYSGATTVSATILIADMVGIKVFATGGIGGVHKDAAATFDISRDLEEISEKQVAVVSAGAKAILDLDLTLEYLETKGVEVIVYKTSEFPAFFSNASGLNTTFQLDEASQIAQLMYTKWNMGLSGGIVVANPIPQNYAIDKDSLDKAISSAILSAKDNKITGKELTPYLLKMLHSNKDITSLESNIGLIYNNAKIAALIAVEFSKL</sequence>
<dbReference type="InterPro" id="IPR007342">
    <property type="entry name" value="PsuG"/>
</dbReference>
<dbReference type="RefSeq" id="WP_064212145.1">
    <property type="nucleotide sequence ID" value="NZ_JACAOE010000001.1"/>
</dbReference>
<dbReference type="Proteomes" id="UP000315938">
    <property type="component" value="Unassembled WGS sequence"/>
</dbReference>
<dbReference type="HAMAP" id="MF_01876">
    <property type="entry name" value="PsiMP_glycosidase"/>
    <property type="match status" value="1"/>
</dbReference>
<evidence type="ECO:0000313" key="8">
    <source>
        <dbReference type="Proteomes" id="UP000315938"/>
    </source>
</evidence>
<dbReference type="PANTHER" id="PTHR42909">
    <property type="entry name" value="ZGC:136858"/>
    <property type="match status" value="1"/>
</dbReference>
<evidence type="ECO:0000256" key="2">
    <source>
        <dbReference type="ARBA" id="ARBA00022801"/>
    </source>
</evidence>
<dbReference type="GO" id="GO:0016798">
    <property type="term" value="F:hydrolase activity, acting on glycosyl bonds"/>
    <property type="evidence" value="ECO:0007669"/>
    <property type="project" value="UniProtKB-KW"/>
</dbReference>
<evidence type="ECO:0000256" key="1">
    <source>
        <dbReference type="ARBA" id="ARBA00022723"/>
    </source>
</evidence>
<dbReference type="SUPFAM" id="SSF110581">
    <property type="entry name" value="Indigoidine synthase A-like"/>
    <property type="match status" value="1"/>
</dbReference>
<feature type="binding site" evidence="6">
    <location>
        <begin position="140"/>
        <end position="142"/>
    </location>
    <ligand>
        <name>substrate</name>
    </ligand>
</feature>
<keyword evidence="2 6" id="KW-0378">Hydrolase</keyword>
<dbReference type="EMBL" id="VKID01000001">
    <property type="protein sequence ID" value="TRX99758.1"/>
    <property type="molecule type" value="Genomic_DNA"/>
</dbReference>
<evidence type="ECO:0000256" key="6">
    <source>
        <dbReference type="HAMAP-Rule" id="MF_01876"/>
    </source>
</evidence>
<feature type="active site" description="Nucleophile" evidence="6">
    <location>
        <position position="159"/>
    </location>
</feature>
<evidence type="ECO:0000256" key="4">
    <source>
        <dbReference type="ARBA" id="ARBA00023239"/>
    </source>
</evidence>
<feature type="active site" description="Proton donor" evidence="6">
    <location>
        <position position="25"/>
    </location>
</feature>
<keyword evidence="4 6" id="KW-0456">Lyase</keyword>
<comment type="function">
    <text evidence="6">Catalyzes the reversible cleavage of pseudouridine 5'-phosphate (PsiMP) to ribose 5-phosphate and uracil. Functions biologically in the cleavage direction, as part of a pseudouridine degradation pathway.</text>
</comment>
<comment type="subunit">
    <text evidence="6">Homotrimer.</text>
</comment>
<comment type="similarity">
    <text evidence="6">Belongs to the pseudouridine-5'-phosphate glycosidase family.</text>
</comment>
<dbReference type="GO" id="GO:0046113">
    <property type="term" value="P:nucleobase catabolic process"/>
    <property type="evidence" value="ECO:0007669"/>
    <property type="project" value="UniProtKB-UniRule"/>
</dbReference>
<keyword evidence="1 6" id="KW-0479">Metal-binding</keyword>
<reference evidence="7 8" key="1">
    <citation type="submission" date="2019-07" db="EMBL/GenBank/DDBJ databases">
        <title>Genome sequence of Acholeplasma laidlawii strain with increased resistance to erythromycin.</title>
        <authorList>
            <person name="Medvedeva E.S."/>
            <person name="Baranova N.B."/>
            <person name="Siniagina M.N."/>
            <person name="Mouzykantov A."/>
            <person name="Chernova O.A."/>
            <person name="Chernov V.M."/>
        </authorList>
    </citation>
    <scope>NUCLEOTIDE SEQUENCE [LARGE SCALE GENOMIC DNA]</scope>
    <source>
        <strain evidence="7 8">PG8REry</strain>
    </source>
</reference>
<dbReference type="AlphaFoldDB" id="A0A553IHT2"/>
<keyword evidence="5 6" id="KW-0326">Glycosidase</keyword>
<accession>A0A553IHT2</accession>
<dbReference type="EC" id="4.2.1.70" evidence="6"/>
<comment type="cofactor">
    <cofactor evidence="6">
        <name>Mn(2+)</name>
        <dbReference type="ChEBI" id="CHEBI:29035"/>
    </cofactor>
    <text evidence="6">Binds 1 Mn(2+) ion per subunit.</text>
</comment>
<evidence type="ECO:0000256" key="5">
    <source>
        <dbReference type="ARBA" id="ARBA00023295"/>
    </source>
</evidence>
<protein>
    <recommendedName>
        <fullName evidence="6">Pseudouridine-5'-phosphate glycosidase</fullName>
        <shortName evidence="6">PsiMP glycosidase</shortName>
        <ecNumber evidence="6">4.2.1.70</ecNumber>
    </recommendedName>
</protein>
<feature type="binding site" evidence="6">
    <location>
        <position position="138"/>
    </location>
    <ligand>
        <name>Mn(2+)</name>
        <dbReference type="ChEBI" id="CHEBI:29035"/>
    </ligand>
</feature>
<dbReference type="Gene3D" id="3.40.1790.10">
    <property type="entry name" value="Indigoidine synthase domain"/>
    <property type="match status" value="1"/>
</dbReference>
<proteinExistence type="inferred from homology"/>
<comment type="catalytic activity">
    <reaction evidence="6">
        <text>D-ribose 5-phosphate + uracil = psi-UMP + H2O</text>
        <dbReference type="Rhea" id="RHEA:18337"/>
        <dbReference type="ChEBI" id="CHEBI:15377"/>
        <dbReference type="ChEBI" id="CHEBI:17568"/>
        <dbReference type="ChEBI" id="CHEBI:58380"/>
        <dbReference type="ChEBI" id="CHEBI:78346"/>
        <dbReference type="EC" id="4.2.1.70"/>
    </reaction>
</comment>
<dbReference type="GO" id="GO:0005737">
    <property type="term" value="C:cytoplasm"/>
    <property type="evidence" value="ECO:0007669"/>
    <property type="project" value="TreeGrafter"/>
</dbReference>
<dbReference type="GO" id="GO:0004730">
    <property type="term" value="F:pseudouridylate synthase activity"/>
    <property type="evidence" value="ECO:0007669"/>
    <property type="project" value="UniProtKB-UniRule"/>
</dbReference>
<evidence type="ECO:0000313" key="7">
    <source>
        <dbReference type="EMBL" id="TRX99758.1"/>
    </source>
</evidence>